<gene>
    <name evidence="2" type="ORF">P153DRAFT_372765</name>
</gene>
<name>A0A6A6AQW4_9PLEO</name>
<keyword evidence="1" id="KW-1133">Transmembrane helix</keyword>
<protein>
    <submittedName>
        <fullName evidence="2">Uncharacterized protein</fullName>
    </submittedName>
</protein>
<sequence>MGFNGDFVPLVKPTAERPKSQYHKSLQPIFAGFNTLELNFIRDQLNLSTWFALGGIAQAALLAVFGRVAILPSVVLILYRVLDAYLMAAGVKHNHYMDGVMLNKFSSQFPDSTGQFGSKPANGDIVIFLIGARTNHPMGMLSPGTKQLGAYFTGMARNLEAHAEEFDFLGASGWTGSERTAGNELMTVMYFKSSDGLHKFAHSDFHREGWNWWNKEISKMPHLSIWHEMYRSPKGNWENIYVNSHPDLIEGIEPGKPFYVSPIVDARRGLLKTSAGRMSQSTANEHDKYDQDPYAQYGTLGYVQ</sequence>
<dbReference type="AlphaFoldDB" id="A0A6A6AQW4"/>
<dbReference type="Proteomes" id="UP000799771">
    <property type="component" value="Unassembled WGS sequence"/>
</dbReference>
<keyword evidence="1" id="KW-0812">Transmembrane</keyword>
<feature type="transmembrane region" description="Helical" evidence="1">
    <location>
        <begin position="50"/>
        <end position="79"/>
    </location>
</feature>
<evidence type="ECO:0000313" key="2">
    <source>
        <dbReference type="EMBL" id="KAF2134329.1"/>
    </source>
</evidence>
<dbReference type="EMBL" id="ML977498">
    <property type="protein sequence ID" value="KAF2134329.1"/>
    <property type="molecule type" value="Genomic_DNA"/>
</dbReference>
<dbReference type="GeneID" id="54409852"/>
<dbReference type="OrthoDB" id="3202396at2759"/>
<accession>A0A6A6AQW4</accession>
<dbReference type="Pfam" id="PF13826">
    <property type="entry name" value="Monooxy_af470-like"/>
    <property type="match status" value="1"/>
</dbReference>
<organism evidence="2 3">
    <name type="scientific">Dothidotthia symphoricarpi CBS 119687</name>
    <dbReference type="NCBI Taxonomy" id="1392245"/>
    <lineage>
        <taxon>Eukaryota</taxon>
        <taxon>Fungi</taxon>
        <taxon>Dikarya</taxon>
        <taxon>Ascomycota</taxon>
        <taxon>Pezizomycotina</taxon>
        <taxon>Dothideomycetes</taxon>
        <taxon>Pleosporomycetidae</taxon>
        <taxon>Pleosporales</taxon>
        <taxon>Dothidotthiaceae</taxon>
        <taxon>Dothidotthia</taxon>
    </lineage>
</organism>
<reference evidence="2" key="1">
    <citation type="journal article" date="2020" name="Stud. Mycol.">
        <title>101 Dothideomycetes genomes: a test case for predicting lifestyles and emergence of pathogens.</title>
        <authorList>
            <person name="Haridas S."/>
            <person name="Albert R."/>
            <person name="Binder M."/>
            <person name="Bloem J."/>
            <person name="Labutti K."/>
            <person name="Salamov A."/>
            <person name="Andreopoulos B."/>
            <person name="Baker S."/>
            <person name="Barry K."/>
            <person name="Bills G."/>
            <person name="Bluhm B."/>
            <person name="Cannon C."/>
            <person name="Castanera R."/>
            <person name="Culley D."/>
            <person name="Daum C."/>
            <person name="Ezra D."/>
            <person name="Gonzalez J."/>
            <person name="Henrissat B."/>
            <person name="Kuo A."/>
            <person name="Liang C."/>
            <person name="Lipzen A."/>
            <person name="Lutzoni F."/>
            <person name="Magnuson J."/>
            <person name="Mondo S."/>
            <person name="Nolan M."/>
            <person name="Ohm R."/>
            <person name="Pangilinan J."/>
            <person name="Park H.-J."/>
            <person name="Ramirez L."/>
            <person name="Alfaro M."/>
            <person name="Sun H."/>
            <person name="Tritt A."/>
            <person name="Yoshinaga Y."/>
            <person name="Zwiers L.-H."/>
            <person name="Turgeon B."/>
            <person name="Goodwin S."/>
            <person name="Spatafora J."/>
            <person name="Crous P."/>
            <person name="Grigoriev I."/>
        </authorList>
    </citation>
    <scope>NUCLEOTIDE SEQUENCE</scope>
    <source>
        <strain evidence="2">CBS 119687</strain>
    </source>
</reference>
<keyword evidence="1" id="KW-0472">Membrane</keyword>
<evidence type="ECO:0000256" key="1">
    <source>
        <dbReference type="SAM" id="Phobius"/>
    </source>
</evidence>
<keyword evidence="3" id="KW-1185">Reference proteome</keyword>
<dbReference type="RefSeq" id="XP_033528716.1">
    <property type="nucleotide sequence ID" value="XM_033669420.1"/>
</dbReference>
<proteinExistence type="predicted"/>
<evidence type="ECO:0000313" key="3">
    <source>
        <dbReference type="Proteomes" id="UP000799771"/>
    </source>
</evidence>
<dbReference type="InterPro" id="IPR025444">
    <property type="entry name" value="Monooxy_af470"/>
</dbReference>